<protein>
    <submittedName>
        <fullName evidence="5">GNAT family N-acetyltransferase</fullName>
    </submittedName>
</protein>
<dbReference type="InterPro" id="IPR016181">
    <property type="entry name" value="Acyl_CoA_acyltransferase"/>
</dbReference>
<gene>
    <name evidence="5" type="ORF">EBN03_21090</name>
</gene>
<dbReference type="AlphaFoldDB" id="A0A3M2L1G0"/>
<accession>A0A3M2L1G0</accession>
<dbReference type="SUPFAM" id="SSF55729">
    <property type="entry name" value="Acyl-CoA N-acyltransferases (Nat)"/>
    <property type="match status" value="1"/>
</dbReference>
<evidence type="ECO:0000256" key="1">
    <source>
        <dbReference type="ARBA" id="ARBA00022679"/>
    </source>
</evidence>
<feature type="region of interest" description="Disordered" evidence="3">
    <location>
        <begin position="150"/>
        <end position="185"/>
    </location>
</feature>
<sequence>MADTVTLAPMDLEHLREVLDLGNLVFDVTLKPYTSWSLTAIAEHLDTDDNACWVALDAGRVVGFVLGSMEFEFREDWAYLEWIAVAPDHQGRGIARRLVDACCHALFARGAGRVVADVEAGNTASATLMTNQGFQAVTTVTLFVRSNPDELTPEEPALPLPPGTKRALIRSGRLTGDAQRGKRDR</sequence>
<dbReference type="RefSeq" id="WP_122189809.1">
    <property type="nucleotide sequence ID" value="NZ_RFFH01000009.1"/>
</dbReference>
<dbReference type="InterPro" id="IPR000182">
    <property type="entry name" value="GNAT_dom"/>
</dbReference>
<dbReference type="Proteomes" id="UP000279275">
    <property type="component" value="Unassembled WGS sequence"/>
</dbReference>
<reference evidence="5 6" key="1">
    <citation type="submission" date="2018-10" db="EMBL/GenBank/DDBJ databases">
        <title>Isolation from cow dung.</title>
        <authorList>
            <person name="Ling L."/>
        </authorList>
    </citation>
    <scope>NUCLEOTIDE SEQUENCE [LARGE SCALE GENOMIC DNA]</scope>
    <source>
        <strain evidence="5 6">NEAU-LL90</strain>
    </source>
</reference>
<proteinExistence type="predicted"/>
<keyword evidence="6" id="KW-1185">Reference proteome</keyword>
<evidence type="ECO:0000313" key="5">
    <source>
        <dbReference type="EMBL" id="RMI30570.1"/>
    </source>
</evidence>
<dbReference type="GO" id="GO:0016747">
    <property type="term" value="F:acyltransferase activity, transferring groups other than amino-acyl groups"/>
    <property type="evidence" value="ECO:0007669"/>
    <property type="project" value="InterPro"/>
</dbReference>
<organism evidence="5 6">
    <name type="scientific">Nocardia stercoris</name>
    <dbReference type="NCBI Taxonomy" id="2483361"/>
    <lineage>
        <taxon>Bacteria</taxon>
        <taxon>Bacillati</taxon>
        <taxon>Actinomycetota</taxon>
        <taxon>Actinomycetes</taxon>
        <taxon>Mycobacteriales</taxon>
        <taxon>Nocardiaceae</taxon>
        <taxon>Nocardia</taxon>
    </lineage>
</organism>
<dbReference type="Gene3D" id="3.40.630.30">
    <property type="match status" value="1"/>
</dbReference>
<evidence type="ECO:0000259" key="4">
    <source>
        <dbReference type="PROSITE" id="PS51186"/>
    </source>
</evidence>
<keyword evidence="2" id="KW-0012">Acyltransferase</keyword>
<keyword evidence="1 5" id="KW-0808">Transferase</keyword>
<dbReference type="InterPro" id="IPR050832">
    <property type="entry name" value="Bact_Acetyltransf"/>
</dbReference>
<dbReference type="OrthoDB" id="3357557at2"/>
<evidence type="ECO:0000256" key="2">
    <source>
        <dbReference type="ARBA" id="ARBA00023315"/>
    </source>
</evidence>
<dbReference type="PROSITE" id="PS51186">
    <property type="entry name" value="GNAT"/>
    <property type="match status" value="1"/>
</dbReference>
<dbReference type="PANTHER" id="PTHR43877">
    <property type="entry name" value="AMINOALKYLPHOSPHONATE N-ACETYLTRANSFERASE-RELATED-RELATED"/>
    <property type="match status" value="1"/>
</dbReference>
<comment type="caution">
    <text evidence="5">The sequence shown here is derived from an EMBL/GenBank/DDBJ whole genome shotgun (WGS) entry which is preliminary data.</text>
</comment>
<dbReference type="CDD" id="cd04301">
    <property type="entry name" value="NAT_SF"/>
    <property type="match status" value="1"/>
</dbReference>
<name>A0A3M2L1G0_9NOCA</name>
<dbReference type="EMBL" id="RFFH01000009">
    <property type="protein sequence ID" value="RMI30570.1"/>
    <property type="molecule type" value="Genomic_DNA"/>
</dbReference>
<dbReference type="Pfam" id="PF00583">
    <property type="entry name" value="Acetyltransf_1"/>
    <property type="match status" value="1"/>
</dbReference>
<evidence type="ECO:0000256" key="3">
    <source>
        <dbReference type="SAM" id="MobiDB-lite"/>
    </source>
</evidence>
<feature type="domain" description="N-acetyltransferase" evidence="4">
    <location>
        <begin position="5"/>
        <end position="161"/>
    </location>
</feature>
<evidence type="ECO:0000313" key="6">
    <source>
        <dbReference type="Proteomes" id="UP000279275"/>
    </source>
</evidence>